<proteinExistence type="predicted"/>
<name>A0A6J4MET1_9CHLR</name>
<gene>
    <name evidence="1" type="ORF">AVDCRST_MAG93-7427</name>
</gene>
<dbReference type="AlphaFoldDB" id="A0A6J4MET1"/>
<evidence type="ECO:0000313" key="1">
    <source>
        <dbReference type="EMBL" id="CAA9357364.1"/>
    </source>
</evidence>
<protein>
    <submittedName>
        <fullName evidence="1">Uncharacterized protein</fullName>
    </submittedName>
</protein>
<feature type="non-terminal residue" evidence="1">
    <location>
        <position position="1"/>
    </location>
</feature>
<reference evidence="1" key="1">
    <citation type="submission" date="2020-02" db="EMBL/GenBank/DDBJ databases">
        <authorList>
            <person name="Meier V. D."/>
        </authorList>
    </citation>
    <scope>NUCLEOTIDE SEQUENCE</scope>
    <source>
        <strain evidence="1">AVDCRST_MAG93</strain>
    </source>
</reference>
<feature type="non-terminal residue" evidence="1">
    <location>
        <position position="26"/>
    </location>
</feature>
<sequence>VTQLTSRRKPTGTRACWERACRSKTF</sequence>
<accession>A0A6J4MET1</accession>
<dbReference type="EMBL" id="CADCTR010002509">
    <property type="protein sequence ID" value="CAA9357364.1"/>
    <property type="molecule type" value="Genomic_DNA"/>
</dbReference>
<organism evidence="1">
    <name type="scientific">uncultured Chloroflexia bacterium</name>
    <dbReference type="NCBI Taxonomy" id="1672391"/>
    <lineage>
        <taxon>Bacteria</taxon>
        <taxon>Bacillati</taxon>
        <taxon>Chloroflexota</taxon>
        <taxon>Chloroflexia</taxon>
        <taxon>environmental samples</taxon>
    </lineage>
</organism>